<dbReference type="CDD" id="cd07813">
    <property type="entry name" value="COQ10p_like"/>
    <property type="match status" value="1"/>
</dbReference>
<dbReference type="GO" id="GO:0005743">
    <property type="term" value="C:mitochondrial inner membrane"/>
    <property type="evidence" value="ECO:0007669"/>
    <property type="project" value="UniProtKB-SubCell"/>
</dbReference>
<evidence type="ECO:0000256" key="1">
    <source>
        <dbReference type="ARBA" id="ARBA00004273"/>
    </source>
</evidence>
<accession>A0A5N5T918</accession>
<comment type="similarity">
    <text evidence="3">Belongs to the COQ10 family.</text>
</comment>
<evidence type="ECO:0000256" key="4">
    <source>
        <dbReference type="ARBA" id="ARBA00011814"/>
    </source>
</evidence>
<dbReference type="AlphaFoldDB" id="A0A5N5T918"/>
<name>A0A5N5T918_9CRUS</name>
<evidence type="ECO:0000313" key="12">
    <source>
        <dbReference type="Proteomes" id="UP000326759"/>
    </source>
</evidence>
<evidence type="ECO:0000256" key="7">
    <source>
        <dbReference type="ARBA" id="ARBA00023128"/>
    </source>
</evidence>
<dbReference type="OrthoDB" id="292693at2759"/>
<dbReference type="Proteomes" id="UP000326759">
    <property type="component" value="Unassembled WGS sequence"/>
</dbReference>
<sequence length="196" mass="22745">MKGFPIKRNAVLLVRLKENQLTHSRNFFGATADKKREYSERRILGYSMDQMYEVVSGVEHYYKFVPYCKKSQVLQKRPGFLKANLEVGFPPIVECYTSSVTLARPHLVKAICTEGKLFNHLLTIWRFSPGLPNKPNTCTLDFSVSFEFRSMLHSHVAQMFFNEVVRQNVNAFLKEARNRYGKESVRIHHQPSVNIS</sequence>
<dbReference type="SUPFAM" id="SSF55961">
    <property type="entry name" value="Bet v1-like"/>
    <property type="match status" value="1"/>
</dbReference>
<evidence type="ECO:0000256" key="9">
    <source>
        <dbReference type="ARBA" id="ARBA00024947"/>
    </source>
</evidence>
<evidence type="ECO:0000313" key="11">
    <source>
        <dbReference type="EMBL" id="KAB7502777.1"/>
    </source>
</evidence>
<gene>
    <name evidence="11" type="primary">COQ10A</name>
    <name evidence="11" type="ORF">Anas_08565</name>
</gene>
<protein>
    <submittedName>
        <fullName evidence="11">Coenzyme Q-binding protein COQ10-like protein A, mitochondrial</fullName>
    </submittedName>
</protein>
<keyword evidence="12" id="KW-1185">Reference proteome</keyword>
<dbReference type="FunFam" id="3.30.530.20:FF:000002">
    <property type="entry name" value="Coenzyme Q-binding protein COQ10 homolog, mitochondrial"/>
    <property type="match status" value="1"/>
</dbReference>
<feature type="domain" description="Coenzyme Q-binding protein COQ10 START" evidence="10">
    <location>
        <begin position="45"/>
        <end position="172"/>
    </location>
</feature>
<proteinExistence type="inferred from homology"/>
<keyword evidence="8" id="KW-0472">Membrane</keyword>
<keyword evidence="6" id="KW-0809">Transit peptide</keyword>
<dbReference type="GO" id="GO:0045333">
    <property type="term" value="P:cellular respiration"/>
    <property type="evidence" value="ECO:0007669"/>
    <property type="project" value="InterPro"/>
</dbReference>
<dbReference type="PANTHER" id="PTHR12901:SF10">
    <property type="entry name" value="COENZYME Q-BINDING PROTEIN COQ10, MITOCHONDRIAL"/>
    <property type="match status" value="1"/>
</dbReference>
<evidence type="ECO:0000256" key="2">
    <source>
        <dbReference type="ARBA" id="ARBA00004318"/>
    </source>
</evidence>
<keyword evidence="5" id="KW-0999">Mitochondrion inner membrane</keyword>
<reference evidence="11 12" key="1">
    <citation type="journal article" date="2019" name="PLoS Biol.">
        <title>Sex chromosomes control vertical transmission of feminizing Wolbachia symbionts in an isopod.</title>
        <authorList>
            <person name="Becking T."/>
            <person name="Chebbi M.A."/>
            <person name="Giraud I."/>
            <person name="Moumen B."/>
            <person name="Laverre T."/>
            <person name="Caubet Y."/>
            <person name="Peccoud J."/>
            <person name="Gilbert C."/>
            <person name="Cordaux R."/>
        </authorList>
    </citation>
    <scope>NUCLEOTIDE SEQUENCE [LARGE SCALE GENOMIC DNA]</scope>
    <source>
        <strain evidence="11">ANa2</strain>
        <tissue evidence="11">Whole body excluding digestive tract and cuticle</tissue>
    </source>
</reference>
<evidence type="ECO:0000259" key="10">
    <source>
        <dbReference type="Pfam" id="PF03364"/>
    </source>
</evidence>
<evidence type="ECO:0000256" key="5">
    <source>
        <dbReference type="ARBA" id="ARBA00022792"/>
    </source>
</evidence>
<dbReference type="Gene3D" id="3.30.530.20">
    <property type="match status" value="1"/>
</dbReference>
<comment type="subunit">
    <text evidence="4">Interacts with coenzyme Q.</text>
</comment>
<dbReference type="PANTHER" id="PTHR12901">
    <property type="entry name" value="SPERM PROTEIN HOMOLOG"/>
    <property type="match status" value="1"/>
</dbReference>
<comment type="caution">
    <text evidence="11">The sequence shown here is derived from an EMBL/GenBank/DDBJ whole genome shotgun (WGS) entry which is preliminary data.</text>
</comment>
<dbReference type="GO" id="GO:0048039">
    <property type="term" value="F:ubiquinone binding"/>
    <property type="evidence" value="ECO:0007669"/>
    <property type="project" value="InterPro"/>
</dbReference>
<keyword evidence="7" id="KW-0496">Mitochondrion</keyword>
<organism evidence="11 12">
    <name type="scientific">Armadillidium nasatum</name>
    <dbReference type="NCBI Taxonomy" id="96803"/>
    <lineage>
        <taxon>Eukaryota</taxon>
        <taxon>Metazoa</taxon>
        <taxon>Ecdysozoa</taxon>
        <taxon>Arthropoda</taxon>
        <taxon>Crustacea</taxon>
        <taxon>Multicrustacea</taxon>
        <taxon>Malacostraca</taxon>
        <taxon>Eumalacostraca</taxon>
        <taxon>Peracarida</taxon>
        <taxon>Isopoda</taxon>
        <taxon>Oniscidea</taxon>
        <taxon>Crinocheta</taxon>
        <taxon>Armadillidiidae</taxon>
        <taxon>Armadillidium</taxon>
    </lineage>
</organism>
<dbReference type="EMBL" id="SEYY01006758">
    <property type="protein sequence ID" value="KAB7502777.1"/>
    <property type="molecule type" value="Genomic_DNA"/>
</dbReference>
<comment type="subcellular location">
    <subcellularLocation>
        <location evidence="1">Mitochondrion inner membrane</location>
    </subcellularLocation>
    <subcellularLocation>
        <location evidence="2">Mitochondrion membrane</location>
        <topology evidence="2">Peripheral membrane protein</topology>
    </subcellularLocation>
</comment>
<dbReference type="Pfam" id="PF03364">
    <property type="entry name" value="Polyketide_cyc"/>
    <property type="match status" value="1"/>
</dbReference>
<comment type="function">
    <text evidence="9">Required for the function of coenzyme Q in the respiratory chain. May serve as a chaperone or may be involved in the transport of Q6 from its site of synthesis to the catalytic sites of the respiratory complexes.</text>
</comment>
<evidence type="ECO:0000256" key="8">
    <source>
        <dbReference type="ARBA" id="ARBA00023136"/>
    </source>
</evidence>
<evidence type="ECO:0000256" key="6">
    <source>
        <dbReference type="ARBA" id="ARBA00022946"/>
    </source>
</evidence>
<dbReference type="InterPro" id="IPR023393">
    <property type="entry name" value="START-like_dom_sf"/>
</dbReference>
<dbReference type="InterPro" id="IPR005031">
    <property type="entry name" value="COQ10_START"/>
</dbReference>
<evidence type="ECO:0000256" key="3">
    <source>
        <dbReference type="ARBA" id="ARBA00006885"/>
    </source>
</evidence>
<dbReference type="InterPro" id="IPR044996">
    <property type="entry name" value="COQ10-like"/>
</dbReference>